<protein>
    <submittedName>
        <fullName evidence="2">Uncharacterized protein</fullName>
    </submittedName>
</protein>
<keyword evidence="3" id="KW-1185">Reference proteome</keyword>
<evidence type="ECO:0000256" key="1">
    <source>
        <dbReference type="SAM" id="MobiDB-lite"/>
    </source>
</evidence>
<gene>
    <name evidence="2" type="ORF">PCOR1329_LOCUS81923</name>
</gene>
<evidence type="ECO:0000313" key="3">
    <source>
        <dbReference type="Proteomes" id="UP001189429"/>
    </source>
</evidence>
<dbReference type="EMBL" id="CAUYUJ010021727">
    <property type="protein sequence ID" value="CAK0906672.1"/>
    <property type="molecule type" value="Genomic_DNA"/>
</dbReference>
<feature type="region of interest" description="Disordered" evidence="1">
    <location>
        <begin position="531"/>
        <end position="556"/>
    </location>
</feature>
<comment type="caution">
    <text evidence="2">The sequence shown here is derived from an EMBL/GenBank/DDBJ whole genome shotgun (WGS) entry which is preliminary data.</text>
</comment>
<accession>A0ABN9Y2G9</accession>
<sequence>MRRVIGHDGPSGDAGRPRGHSIWLNCQGQQILAAPEQLRWATPEDILAWNIPGDVANEVGAEHRTKVTYADVRWKPTFPEEAKENEEHADAGRQIQTPTRLEELEAKTALIAEGQNHEACDRLWIRLLAKRSGQIKMAYAAKAEGMPVSKTLEKQLGRRKGKPGRRELRERDIPKHLKEALDEAKKKEWSSWLFYDTVEILNAKQAMRTDENNLPVKLKARLVVLGNLEKDSDYPRGSLLRANVPFYGPGDAARGWWKKAHKSLLAGNWKMRVLELALFYLRHDGYGKDYEESLKTLQSLVDFDQDEVLKLQHCGKTIEQSSDATVEIGQKECAKSITQIQIAPSWKRLKAEPYRSQQGRVVALDENGNTRMYVIEWKSQAEKRVCRNTLAAETYALAKGTGMADWLRSVLLESRDTEFHIAEWESRTKEIHAQWMCDAKSVVDHLSKDVGTPQDKRVGTELAALKQLLARGGDELRWVDTSVMLADPLTKGDALDDEVLQRVLCSSEYNINASTEMKEFKGRKAAIFKTRRKAGSAGAETKQHASSGGEQEATRE</sequence>
<organism evidence="2 3">
    <name type="scientific">Prorocentrum cordatum</name>
    <dbReference type="NCBI Taxonomy" id="2364126"/>
    <lineage>
        <taxon>Eukaryota</taxon>
        <taxon>Sar</taxon>
        <taxon>Alveolata</taxon>
        <taxon>Dinophyceae</taxon>
        <taxon>Prorocentrales</taxon>
        <taxon>Prorocentraceae</taxon>
        <taxon>Prorocentrum</taxon>
    </lineage>
</organism>
<name>A0ABN9Y2G9_9DINO</name>
<evidence type="ECO:0000313" key="2">
    <source>
        <dbReference type="EMBL" id="CAK0906672.1"/>
    </source>
</evidence>
<proteinExistence type="predicted"/>
<reference evidence="2" key="1">
    <citation type="submission" date="2023-10" db="EMBL/GenBank/DDBJ databases">
        <authorList>
            <person name="Chen Y."/>
            <person name="Shah S."/>
            <person name="Dougan E. K."/>
            <person name="Thang M."/>
            <person name="Chan C."/>
        </authorList>
    </citation>
    <scope>NUCLEOTIDE SEQUENCE [LARGE SCALE GENOMIC DNA]</scope>
</reference>
<feature type="region of interest" description="Disordered" evidence="1">
    <location>
        <begin position="1"/>
        <end position="20"/>
    </location>
</feature>
<dbReference type="Proteomes" id="UP001189429">
    <property type="component" value="Unassembled WGS sequence"/>
</dbReference>